<evidence type="ECO:0000313" key="2">
    <source>
        <dbReference type="EMBL" id="KAG5632198.1"/>
    </source>
</evidence>
<dbReference type="Proteomes" id="UP000824120">
    <property type="component" value="Chromosome 1"/>
</dbReference>
<keyword evidence="1" id="KW-0812">Transmembrane</keyword>
<evidence type="ECO:0000256" key="1">
    <source>
        <dbReference type="SAM" id="Phobius"/>
    </source>
</evidence>
<feature type="non-terminal residue" evidence="2">
    <location>
        <position position="1"/>
    </location>
</feature>
<dbReference type="EMBL" id="JACXVP010000001">
    <property type="protein sequence ID" value="KAG5632198.1"/>
    <property type="molecule type" value="Genomic_DNA"/>
</dbReference>
<protein>
    <submittedName>
        <fullName evidence="2">Uncharacterized protein</fullName>
    </submittedName>
</protein>
<organism evidence="2 3">
    <name type="scientific">Solanum commersonii</name>
    <name type="common">Commerson's wild potato</name>
    <name type="synonym">Commerson's nightshade</name>
    <dbReference type="NCBI Taxonomy" id="4109"/>
    <lineage>
        <taxon>Eukaryota</taxon>
        <taxon>Viridiplantae</taxon>
        <taxon>Streptophyta</taxon>
        <taxon>Embryophyta</taxon>
        <taxon>Tracheophyta</taxon>
        <taxon>Spermatophyta</taxon>
        <taxon>Magnoliopsida</taxon>
        <taxon>eudicotyledons</taxon>
        <taxon>Gunneridae</taxon>
        <taxon>Pentapetalae</taxon>
        <taxon>asterids</taxon>
        <taxon>lamiids</taxon>
        <taxon>Solanales</taxon>
        <taxon>Solanaceae</taxon>
        <taxon>Solanoideae</taxon>
        <taxon>Solaneae</taxon>
        <taxon>Solanum</taxon>
    </lineage>
</organism>
<feature type="transmembrane region" description="Helical" evidence="1">
    <location>
        <begin position="31"/>
        <end position="52"/>
    </location>
</feature>
<keyword evidence="1" id="KW-0472">Membrane</keyword>
<evidence type="ECO:0000313" key="3">
    <source>
        <dbReference type="Proteomes" id="UP000824120"/>
    </source>
</evidence>
<name>A0A9J6B656_SOLCO</name>
<dbReference type="AlphaFoldDB" id="A0A9J6B656"/>
<sequence length="61" mass="6881">MWDNRVWNGILVEIGHYSITLKLESAQNFFSWSYVGDLGLAAVISILLDIWVKEGVAPESQ</sequence>
<comment type="caution">
    <text evidence="2">The sequence shown here is derived from an EMBL/GenBank/DDBJ whole genome shotgun (WGS) entry which is preliminary data.</text>
</comment>
<keyword evidence="1" id="KW-1133">Transmembrane helix</keyword>
<accession>A0A9J6B656</accession>
<reference evidence="2 3" key="1">
    <citation type="submission" date="2020-09" db="EMBL/GenBank/DDBJ databases">
        <title>De no assembly of potato wild relative species, Solanum commersonii.</title>
        <authorList>
            <person name="Cho K."/>
        </authorList>
    </citation>
    <scope>NUCLEOTIDE SEQUENCE [LARGE SCALE GENOMIC DNA]</scope>
    <source>
        <strain evidence="2">LZ3.2</strain>
        <tissue evidence="2">Leaf</tissue>
    </source>
</reference>
<keyword evidence="3" id="KW-1185">Reference proteome</keyword>
<gene>
    <name evidence="2" type="ORF">H5410_003915</name>
</gene>
<proteinExistence type="predicted"/>